<gene>
    <name evidence="1" type="ORF">EHS15_09930</name>
</gene>
<organism evidence="1 2">
    <name type="scientific">Leptospira idonii</name>
    <dbReference type="NCBI Taxonomy" id="1193500"/>
    <lineage>
        <taxon>Bacteria</taxon>
        <taxon>Pseudomonadati</taxon>
        <taxon>Spirochaetota</taxon>
        <taxon>Spirochaetia</taxon>
        <taxon>Leptospirales</taxon>
        <taxon>Leptospiraceae</taxon>
        <taxon>Leptospira</taxon>
    </lineage>
</organism>
<dbReference type="OrthoDB" id="332740at2"/>
<proteinExistence type="predicted"/>
<name>A0A4R9M0N8_9LEPT</name>
<evidence type="ECO:0000313" key="1">
    <source>
        <dbReference type="EMBL" id="TGN19227.1"/>
    </source>
</evidence>
<comment type="caution">
    <text evidence="1">The sequence shown here is derived from an EMBL/GenBank/DDBJ whole genome shotgun (WGS) entry which is preliminary data.</text>
</comment>
<protein>
    <submittedName>
        <fullName evidence="1">Uncharacterized protein</fullName>
    </submittedName>
</protein>
<evidence type="ECO:0000313" key="2">
    <source>
        <dbReference type="Proteomes" id="UP000298058"/>
    </source>
</evidence>
<dbReference type="RefSeq" id="WP_135760412.1">
    <property type="nucleotide sequence ID" value="NZ_RQHW01000033.1"/>
</dbReference>
<sequence>MIWKETNLTPDISPSDQPNTVAILEVFYEEKSSWNPLNGTTDKRNYRTKIDLVRFQQTSSDKIQSWEIPSWALAESAFYHNESGTLFVLHGKNDQYGTLEQRLSIYPKSQAAYSYPAAPENLILFQIAPSPNAESVALITANTNTNWEFSEFELRILNTKSGLVASYPLSFWTALPMYGMRWAKDSETLYVRTPDKVLALAKGKLTEAKSFPNCFTPSTTYGKNAYAESFVEGDKPYKIKLGKKLSEPKMISKLDEIEVCR</sequence>
<keyword evidence="2" id="KW-1185">Reference proteome</keyword>
<dbReference type="Proteomes" id="UP000298058">
    <property type="component" value="Unassembled WGS sequence"/>
</dbReference>
<accession>A0A4R9M0N8</accession>
<reference evidence="1" key="1">
    <citation type="journal article" date="2019" name="PLoS Negl. Trop. Dis.">
        <title>Revisiting the worldwide diversity of Leptospira species in the environment.</title>
        <authorList>
            <person name="Vincent A.T."/>
            <person name="Schiettekatte O."/>
            <person name="Bourhy P."/>
            <person name="Veyrier F.J."/>
            <person name="Picardeau M."/>
        </authorList>
    </citation>
    <scope>NUCLEOTIDE SEQUENCE [LARGE SCALE GENOMIC DNA]</scope>
    <source>
        <strain evidence="1">201300427</strain>
    </source>
</reference>
<dbReference type="EMBL" id="RQHW01000033">
    <property type="protein sequence ID" value="TGN19227.1"/>
    <property type="molecule type" value="Genomic_DNA"/>
</dbReference>
<dbReference type="AlphaFoldDB" id="A0A4R9M0N8"/>